<evidence type="ECO:0000313" key="3">
    <source>
        <dbReference type="EnsemblPlants" id="KRH73430"/>
    </source>
</evidence>
<keyword evidence="1" id="KW-0812">Transmembrane</keyword>
<dbReference type="HOGENOM" id="CLU_2836301_0_0_1"/>
<dbReference type="InParanoid" id="K7KB31"/>
<dbReference type="SMR" id="K7KB31"/>
<proteinExistence type="predicted"/>
<dbReference type="PaxDb" id="3847-GLYMA02G44053.1"/>
<reference evidence="2 3" key="1">
    <citation type="journal article" date="2010" name="Nature">
        <title>Genome sequence of the palaeopolyploid soybean.</title>
        <authorList>
            <person name="Schmutz J."/>
            <person name="Cannon S.B."/>
            <person name="Schlueter J."/>
            <person name="Ma J."/>
            <person name="Mitros T."/>
            <person name="Nelson W."/>
            <person name="Hyten D.L."/>
            <person name="Song Q."/>
            <person name="Thelen J.J."/>
            <person name="Cheng J."/>
            <person name="Xu D."/>
            <person name="Hellsten U."/>
            <person name="May G.D."/>
            <person name="Yu Y."/>
            <person name="Sakurai T."/>
            <person name="Umezawa T."/>
            <person name="Bhattacharyya M.K."/>
            <person name="Sandhu D."/>
            <person name="Valliyodan B."/>
            <person name="Lindquist E."/>
            <person name="Peto M."/>
            <person name="Grant D."/>
            <person name="Shu S."/>
            <person name="Goodstein D."/>
            <person name="Barry K."/>
            <person name="Futrell-Griggs M."/>
            <person name="Abernathy B."/>
            <person name="Du J."/>
            <person name="Tian Z."/>
            <person name="Zhu L."/>
            <person name="Gill N."/>
            <person name="Joshi T."/>
            <person name="Libault M."/>
            <person name="Sethuraman A."/>
            <person name="Zhang X.-C."/>
            <person name="Shinozaki K."/>
            <person name="Nguyen H.T."/>
            <person name="Wing R.A."/>
            <person name="Cregan P."/>
            <person name="Specht J."/>
            <person name="Grimwood J."/>
            <person name="Rokhsar D."/>
            <person name="Stacey G."/>
            <person name="Shoemaker R.C."/>
            <person name="Jackson S.A."/>
        </authorList>
    </citation>
    <scope>NUCLEOTIDE SEQUENCE [LARGE SCALE GENOMIC DNA]</scope>
    <source>
        <strain evidence="3">cv. Williams 82</strain>
        <tissue evidence="2">Callus</tissue>
    </source>
</reference>
<keyword evidence="4" id="KW-1185">Reference proteome</keyword>
<evidence type="ECO:0000313" key="4">
    <source>
        <dbReference type="Proteomes" id="UP000008827"/>
    </source>
</evidence>
<evidence type="ECO:0000256" key="1">
    <source>
        <dbReference type="SAM" id="Phobius"/>
    </source>
</evidence>
<evidence type="ECO:0000313" key="2">
    <source>
        <dbReference type="EMBL" id="KRH73430.1"/>
    </source>
</evidence>
<keyword evidence="1" id="KW-0472">Membrane</keyword>
<reference evidence="2" key="3">
    <citation type="submission" date="2018-07" db="EMBL/GenBank/DDBJ databases">
        <title>WGS assembly of Glycine max.</title>
        <authorList>
            <person name="Schmutz J."/>
            <person name="Cannon S."/>
            <person name="Schlueter J."/>
            <person name="Ma J."/>
            <person name="Mitros T."/>
            <person name="Nelson W."/>
            <person name="Hyten D."/>
            <person name="Song Q."/>
            <person name="Thelen J."/>
            <person name="Cheng J."/>
            <person name="Xu D."/>
            <person name="Hellsten U."/>
            <person name="May G."/>
            <person name="Yu Y."/>
            <person name="Sakurai T."/>
            <person name="Umezawa T."/>
            <person name="Bhattacharyya M."/>
            <person name="Sandhu D."/>
            <person name="Valliyodan B."/>
            <person name="Lindquist E."/>
            <person name="Peto M."/>
            <person name="Grant D."/>
            <person name="Shu S."/>
            <person name="Goodstein D."/>
            <person name="Barry K."/>
            <person name="Futrell-Griggs M."/>
            <person name="Abernathy B."/>
            <person name="Du J."/>
            <person name="Tian Z."/>
            <person name="Zhu L."/>
            <person name="Gill N."/>
            <person name="Joshi T."/>
            <person name="Libault M."/>
            <person name="Sethuraman A."/>
            <person name="Zhang X."/>
            <person name="Shinozaki K."/>
            <person name="Nguyen H."/>
            <person name="Wing R."/>
            <person name="Cregan P."/>
            <person name="Specht J."/>
            <person name="Grimwood J."/>
            <person name="Rokhsar D."/>
            <person name="Stacey G."/>
            <person name="Shoemaker R."/>
            <person name="Jackson S."/>
        </authorList>
    </citation>
    <scope>NUCLEOTIDE SEQUENCE</scope>
    <source>
        <tissue evidence="2">Callus</tissue>
    </source>
</reference>
<gene>
    <name evidence="2" type="ORF">GLYMA_02G272900</name>
</gene>
<dbReference type="EnsemblPlants" id="KRH73430">
    <property type="protein sequence ID" value="KRH73430"/>
    <property type="gene ID" value="GLYMA_02G272900"/>
</dbReference>
<dbReference type="EMBL" id="CM000835">
    <property type="protein sequence ID" value="KRH73430.1"/>
    <property type="molecule type" value="Genomic_DNA"/>
</dbReference>
<accession>K7KB31</accession>
<dbReference type="Proteomes" id="UP000008827">
    <property type="component" value="Chromosome 2"/>
</dbReference>
<reference evidence="3" key="2">
    <citation type="submission" date="2018-02" db="UniProtKB">
        <authorList>
            <consortium name="EnsemblPlants"/>
        </authorList>
    </citation>
    <scope>IDENTIFICATION</scope>
    <source>
        <strain evidence="3">Williams 82</strain>
    </source>
</reference>
<organism evidence="3">
    <name type="scientific">Glycine max</name>
    <name type="common">Soybean</name>
    <name type="synonym">Glycine hispida</name>
    <dbReference type="NCBI Taxonomy" id="3847"/>
    <lineage>
        <taxon>Eukaryota</taxon>
        <taxon>Viridiplantae</taxon>
        <taxon>Streptophyta</taxon>
        <taxon>Embryophyta</taxon>
        <taxon>Tracheophyta</taxon>
        <taxon>Spermatophyta</taxon>
        <taxon>Magnoliopsida</taxon>
        <taxon>eudicotyledons</taxon>
        <taxon>Gunneridae</taxon>
        <taxon>Pentapetalae</taxon>
        <taxon>rosids</taxon>
        <taxon>fabids</taxon>
        <taxon>Fabales</taxon>
        <taxon>Fabaceae</taxon>
        <taxon>Papilionoideae</taxon>
        <taxon>50 kb inversion clade</taxon>
        <taxon>NPAAA clade</taxon>
        <taxon>indigoferoid/millettioid clade</taxon>
        <taxon>Phaseoleae</taxon>
        <taxon>Glycine</taxon>
        <taxon>Glycine subgen. Soja</taxon>
    </lineage>
</organism>
<sequence length="66" mass="7703">MFVNGLYKDNYIVILCMKVSHAKKSSLFYRVSDVLLFFLFLSLVIFPRLSLYGKLMLDQSESMLLC</sequence>
<feature type="transmembrane region" description="Helical" evidence="1">
    <location>
        <begin position="27"/>
        <end position="46"/>
    </location>
</feature>
<name>K7KB31_SOYBN</name>
<keyword evidence="1" id="KW-1133">Transmembrane helix</keyword>
<dbReference type="Gramene" id="KRH73430">
    <property type="protein sequence ID" value="KRH73430"/>
    <property type="gene ID" value="GLYMA_02G272900"/>
</dbReference>
<protein>
    <submittedName>
        <fullName evidence="2 3">Uncharacterized protein</fullName>
    </submittedName>
</protein>
<dbReference type="AlphaFoldDB" id="K7KB31"/>